<accession>A0A7L0XFE3</accession>
<proteinExistence type="predicted"/>
<reference evidence="1 2" key="1">
    <citation type="submission" date="2019-09" db="EMBL/GenBank/DDBJ databases">
        <title>Bird 10,000 Genomes (B10K) Project - Family phase.</title>
        <authorList>
            <person name="Zhang G."/>
        </authorList>
    </citation>
    <scope>NUCLEOTIDE SEQUENCE [LARGE SCALE GENOMIC DNA]</scope>
    <source>
        <strain evidence="1">B10K-DU-001-37</strain>
        <tissue evidence="1">Muscle</tissue>
    </source>
</reference>
<feature type="non-terminal residue" evidence="1">
    <location>
        <position position="1"/>
    </location>
</feature>
<evidence type="ECO:0000313" key="2">
    <source>
        <dbReference type="Proteomes" id="UP000537779"/>
    </source>
</evidence>
<evidence type="ECO:0000313" key="1">
    <source>
        <dbReference type="EMBL" id="NXM00813.1"/>
    </source>
</evidence>
<dbReference type="EMBL" id="VXAW01004577">
    <property type="protein sequence ID" value="NXM00813.1"/>
    <property type="molecule type" value="Genomic_DNA"/>
</dbReference>
<keyword evidence="2" id="KW-1185">Reference proteome</keyword>
<dbReference type="InterPro" id="IPR018154">
    <property type="entry name" value="TLV/ENV_coat_polyprotein"/>
</dbReference>
<comment type="caution">
    <text evidence="1">The sequence shown here is derived from an EMBL/GenBank/DDBJ whole genome shotgun (WGS) entry which is preliminary data.</text>
</comment>
<feature type="non-terminal residue" evidence="1">
    <location>
        <position position="83"/>
    </location>
</feature>
<gene>
    <name evidence="1" type="primary">Env1_1</name>
    <name evidence="1" type="ORF">TYRSAV_R14849</name>
</gene>
<name>A0A7L0XFE3_TYRSA</name>
<sequence>LSPGEQDLLKLAEASYKALNHTAPNMTNSCWLCYDVEPPFYEGVGLKATLSLSKENNPSQCKWNQKEVTLTIQQVKGYGMCIG</sequence>
<protein>
    <submittedName>
        <fullName evidence="1">ENV1 protein</fullName>
    </submittedName>
</protein>
<dbReference type="AlphaFoldDB" id="A0A7L0XFE3"/>
<dbReference type="Pfam" id="PF00429">
    <property type="entry name" value="TLV_coat"/>
    <property type="match status" value="1"/>
</dbReference>
<dbReference type="Proteomes" id="UP000537779">
    <property type="component" value="Unassembled WGS sequence"/>
</dbReference>
<organism evidence="1 2">
    <name type="scientific">Tyrannus savana</name>
    <name type="common">Fork-tailed flycatcher</name>
    <name type="synonym">Muscivora tyrannus</name>
    <dbReference type="NCBI Taxonomy" id="137541"/>
    <lineage>
        <taxon>Eukaryota</taxon>
        <taxon>Metazoa</taxon>
        <taxon>Chordata</taxon>
        <taxon>Craniata</taxon>
        <taxon>Vertebrata</taxon>
        <taxon>Euteleostomi</taxon>
        <taxon>Archelosauria</taxon>
        <taxon>Archosauria</taxon>
        <taxon>Dinosauria</taxon>
        <taxon>Saurischia</taxon>
        <taxon>Theropoda</taxon>
        <taxon>Coelurosauria</taxon>
        <taxon>Aves</taxon>
        <taxon>Neognathae</taxon>
        <taxon>Neoaves</taxon>
        <taxon>Telluraves</taxon>
        <taxon>Australaves</taxon>
        <taxon>Passeriformes</taxon>
        <taxon>Tyrannidae</taxon>
        <taxon>Tyrannus</taxon>
    </lineage>
</organism>